<feature type="transmembrane region" description="Helical" evidence="1">
    <location>
        <begin position="117"/>
        <end position="138"/>
    </location>
</feature>
<keyword evidence="1" id="KW-0472">Membrane</keyword>
<dbReference type="EMBL" id="VNWL01000029">
    <property type="protein sequence ID" value="TXK00471.1"/>
    <property type="molecule type" value="Genomic_DNA"/>
</dbReference>
<feature type="transmembrane region" description="Helical" evidence="1">
    <location>
        <begin position="37"/>
        <end position="58"/>
    </location>
</feature>
<gene>
    <name evidence="2" type="ORF">FQ019_16250</name>
</gene>
<evidence type="ECO:0000256" key="1">
    <source>
        <dbReference type="SAM" id="Phobius"/>
    </source>
</evidence>
<sequence length="139" mass="16223">MLITSVIGIAISYMIEYSTGCVSFFGFTFATSGKVSIISKLLGCIVFYFWISFIIKFWKDELPKIYKKRINKELDDWFGYGNNPDKENLKKEIEEKVKKDMRHHFKSSERLIKTIDIYFPIALGIYSMVVCFRGAIVLF</sequence>
<protein>
    <submittedName>
        <fullName evidence="2">Uncharacterized protein</fullName>
    </submittedName>
</protein>
<organism evidence="2 3">
    <name type="scientific">Flagellimonas aequoris</name>
    <dbReference type="NCBI Taxonomy" id="2306997"/>
    <lineage>
        <taxon>Bacteria</taxon>
        <taxon>Pseudomonadati</taxon>
        <taxon>Bacteroidota</taxon>
        <taxon>Flavobacteriia</taxon>
        <taxon>Flavobacteriales</taxon>
        <taxon>Flavobacteriaceae</taxon>
        <taxon>Flagellimonas</taxon>
    </lineage>
</organism>
<accession>A0ABY3KPN4</accession>
<feature type="transmembrane region" description="Helical" evidence="1">
    <location>
        <begin position="7"/>
        <end position="31"/>
    </location>
</feature>
<proteinExistence type="predicted"/>
<dbReference type="Proteomes" id="UP000321528">
    <property type="component" value="Unassembled WGS sequence"/>
</dbReference>
<evidence type="ECO:0000313" key="2">
    <source>
        <dbReference type="EMBL" id="TXK00471.1"/>
    </source>
</evidence>
<reference evidence="2 3" key="1">
    <citation type="submission" date="2019-07" db="EMBL/GenBank/DDBJ databases">
        <title>Draft genome of two Muricauda strains isolated from deep sea.</title>
        <authorList>
            <person name="Sun C."/>
        </authorList>
    </citation>
    <scope>NUCLEOTIDE SEQUENCE [LARGE SCALE GENOMIC DNA]</scope>
    <source>
        <strain evidence="2 3">NH166</strain>
    </source>
</reference>
<keyword evidence="1" id="KW-1133">Transmembrane helix</keyword>
<name>A0ABY3KPN4_9FLAO</name>
<evidence type="ECO:0000313" key="3">
    <source>
        <dbReference type="Proteomes" id="UP000321528"/>
    </source>
</evidence>
<keyword evidence="3" id="KW-1185">Reference proteome</keyword>
<comment type="caution">
    <text evidence="2">The sequence shown here is derived from an EMBL/GenBank/DDBJ whole genome shotgun (WGS) entry which is preliminary data.</text>
</comment>
<keyword evidence="1" id="KW-0812">Transmembrane</keyword>